<dbReference type="Pfam" id="PF00082">
    <property type="entry name" value="Peptidase_S8"/>
    <property type="match status" value="1"/>
</dbReference>
<dbReference type="NCBIfam" id="TIGR04183">
    <property type="entry name" value="Por_Secre_tail"/>
    <property type="match status" value="1"/>
</dbReference>
<reference evidence="10" key="1">
    <citation type="submission" date="2019-10" db="EMBL/GenBank/DDBJ databases">
        <title>Draft genome sequence of Panacibacter sp. KCS-6.</title>
        <authorList>
            <person name="Yim K.J."/>
        </authorList>
    </citation>
    <scope>NUCLEOTIDE SEQUENCE</scope>
    <source>
        <strain evidence="10">KCS-6</strain>
    </source>
</reference>
<dbReference type="SUPFAM" id="SSF52743">
    <property type="entry name" value="Subtilisin-like"/>
    <property type="match status" value="1"/>
</dbReference>
<feature type="domain" description="Secretion system C-terminal sorting" evidence="9">
    <location>
        <begin position="698"/>
        <end position="772"/>
    </location>
</feature>
<evidence type="ECO:0000313" key="11">
    <source>
        <dbReference type="Proteomes" id="UP000598971"/>
    </source>
</evidence>
<feature type="active site" description="Charge relay system" evidence="5 6">
    <location>
        <position position="237"/>
    </location>
</feature>
<dbReference type="InterPro" id="IPR050131">
    <property type="entry name" value="Peptidase_S8_subtilisin-like"/>
</dbReference>
<evidence type="ECO:0000256" key="5">
    <source>
        <dbReference type="PIRSR" id="PIRSR615500-1"/>
    </source>
</evidence>
<comment type="similarity">
    <text evidence="1 6 7">Belongs to the peptidase S8 family.</text>
</comment>
<feature type="active site" description="Charge relay system" evidence="5 6">
    <location>
        <position position="601"/>
    </location>
</feature>
<evidence type="ECO:0000256" key="2">
    <source>
        <dbReference type="ARBA" id="ARBA00022670"/>
    </source>
</evidence>
<dbReference type="PROSITE" id="PS51892">
    <property type="entry name" value="SUBTILASE"/>
    <property type="match status" value="1"/>
</dbReference>
<dbReference type="InterPro" id="IPR023827">
    <property type="entry name" value="Peptidase_S8_Asp-AS"/>
</dbReference>
<accession>A0A8J8JWP0</accession>
<dbReference type="EMBL" id="WHPF01000021">
    <property type="protein sequence ID" value="NNV57934.1"/>
    <property type="molecule type" value="Genomic_DNA"/>
</dbReference>
<dbReference type="PROSITE" id="PS00136">
    <property type="entry name" value="SUBTILASE_ASP"/>
    <property type="match status" value="1"/>
</dbReference>
<organism evidence="10 11">
    <name type="scientific">Limnovirga soli</name>
    <dbReference type="NCBI Taxonomy" id="2656915"/>
    <lineage>
        <taxon>Bacteria</taxon>
        <taxon>Pseudomonadati</taxon>
        <taxon>Bacteroidota</taxon>
        <taxon>Chitinophagia</taxon>
        <taxon>Chitinophagales</taxon>
        <taxon>Chitinophagaceae</taxon>
        <taxon>Limnovirga</taxon>
    </lineage>
</organism>
<evidence type="ECO:0000259" key="9">
    <source>
        <dbReference type="Pfam" id="PF18962"/>
    </source>
</evidence>
<dbReference type="PROSITE" id="PS00138">
    <property type="entry name" value="SUBTILASE_SER"/>
    <property type="match status" value="1"/>
</dbReference>
<keyword evidence="4 6" id="KW-0720">Serine protease</keyword>
<dbReference type="Gene3D" id="3.40.50.200">
    <property type="entry name" value="Peptidase S8/S53 domain"/>
    <property type="match status" value="2"/>
</dbReference>
<dbReference type="PANTHER" id="PTHR43806:SF11">
    <property type="entry name" value="CEREVISIN-RELATED"/>
    <property type="match status" value="1"/>
</dbReference>
<dbReference type="InterPro" id="IPR036852">
    <property type="entry name" value="Peptidase_S8/S53_dom_sf"/>
</dbReference>
<name>A0A8J8JWP0_9BACT</name>
<evidence type="ECO:0000256" key="7">
    <source>
        <dbReference type="RuleBase" id="RU003355"/>
    </source>
</evidence>
<keyword evidence="3 6" id="KW-0378">Hydrolase</keyword>
<dbReference type="GO" id="GO:0006508">
    <property type="term" value="P:proteolysis"/>
    <property type="evidence" value="ECO:0007669"/>
    <property type="project" value="UniProtKB-KW"/>
</dbReference>
<evidence type="ECO:0000256" key="4">
    <source>
        <dbReference type="ARBA" id="ARBA00022825"/>
    </source>
</evidence>
<keyword evidence="11" id="KW-1185">Reference proteome</keyword>
<dbReference type="PRINTS" id="PR00723">
    <property type="entry name" value="SUBTILISIN"/>
</dbReference>
<evidence type="ECO:0000256" key="3">
    <source>
        <dbReference type="ARBA" id="ARBA00022801"/>
    </source>
</evidence>
<feature type="active site" description="Charge relay system" evidence="5 6">
    <location>
        <position position="164"/>
    </location>
</feature>
<gene>
    <name evidence="10" type="ORF">GD597_20895</name>
</gene>
<keyword evidence="2 6" id="KW-0645">Protease</keyword>
<dbReference type="InterPro" id="IPR026444">
    <property type="entry name" value="Secre_tail"/>
</dbReference>
<dbReference type="PANTHER" id="PTHR43806">
    <property type="entry name" value="PEPTIDASE S8"/>
    <property type="match status" value="1"/>
</dbReference>
<dbReference type="Proteomes" id="UP000598971">
    <property type="component" value="Unassembled WGS sequence"/>
</dbReference>
<dbReference type="InterPro" id="IPR000209">
    <property type="entry name" value="Peptidase_S8/S53_dom"/>
</dbReference>
<proteinExistence type="inferred from homology"/>
<dbReference type="GO" id="GO:0004252">
    <property type="term" value="F:serine-type endopeptidase activity"/>
    <property type="evidence" value="ECO:0007669"/>
    <property type="project" value="UniProtKB-UniRule"/>
</dbReference>
<dbReference type="PROSITE" id="PS00137">
    <property type="entry name" value="SUBTILASE_HIS"/>
    <property type="match status" value="1"/>
</dbReference>
<dbReference type="AlphaFoldDB" id="A0A8J8JWP0"/>
<feature type="domain" description="Peptidase S8/S53" evidence="8">
    <location>
        <begin position="155"/>
        <end position="654"/>
    </location>
</feature>
<evidence type="ECO:0000256" key="6">
    <source>
        <dbReference type="PROSITE-ProRule" id="PRU01240"/>
    </source>
</evidence>
<dbReference type="Pfam" id="PF18962">
    <property type="entry name" value="Por_Secre_tail"/>
    <property type="match status" value="1"/>
</dbReference>
<dbReference type="InterPro" id="IPR022398">
    <property type="entry name" value="Peptidase_S8_His-AS"/>
</dbReference>
<evidence type="ECO:0000313" key="10">
    <source>
        <dbReference type="EMBL" id="NNV57934.1"/>
    </source>
</evidence>
<dbReference type="InterPro" id="IPR023828">
    <property type="entry name" value="Peptidase_S8_Ser-AS"/>
</dbReference>
<dbReference type="InterPro" id="IPR015500">
    <property type="entry name" value="Peptidase_S8_subtilisin-rel"/>
</dbReference>
<protein>
    <submittedName>
        <fullName evidence="10">S8 family serine peptidase</fullName>
    </submittedName>
</protein>
<sequence length="776" mass="86077">MHALIVTSQNDCMKQVVCILVACIMLFSTSIAQKEIAYAKLGASMKFLLAQQKPVSPFLRIVNGRQMVAVQLETTPNTSAAALRKQGYQIRTVMGSVATADIPLSQILDLAALPMIKRIELPLIFEKTADTVMRRLTTVEQVLQGAAPLDKAYTGRNVLVGIIDDGVDFSHPDFYDADGNLRISYLWNMDNNNGQHPQGFNYGTEWPKDSLVRYAQLYKRNLYTGYEMENRFGSTFHGTSVTSLAAGNSGVATGATIVDVALTAFTDTIIKSDRIIDAIAYIYNKAQQLDKRCVINISLGSQYGGPHDGKTLVEKAIDNFCNLHNNVLVCVSAGNNGNDWKHWGGFPIDADSSFGMFKVAYSASLYVCVPRQYSKTLQLALSESKADTKGFDSTLNSPYYQTPYLSIDSLIQLDHPVEFTSYLPNRQLSAFLSITAAHANDDYDEIIITPNEQTSGNGPVFDEHIYRYIFKGIGTVHVWYPFWNLHPIYYFGANPFPDNPSYHNTDNEYSTIIPTNGFTVLSSGAYNLRTCYVNMKQQVVNSYEKCRTTYFTSHGPTLDGRIKPDIISPGENVLAARSRFQNYYDYEFIIDTNTVAFGGTSAASPISAGIAALLWEKYPDDTREQIIARIKSTADFDAASANWGPQPNNIAGWGKIDAFNAIAGVRINKSDLCNNSDVCSTDIPVDTIPNYNNYYFIIYPNPINNTATINYKSSAAVTYYIYDALGRLMQKKSLPYAPFAQTAQLNVYNYPAGIYFIKIADGKTISTQKIMVGSNK</sequence>
<evidence type="ECO:0000256" key="1">
    <source>
        <dbReference type="ARBA" id="ARBA00011073"/>
    </source>
</evidence>
<evidence type="ECO:0000259" key="8">
    <source>
        <dbReference type="Pfam" id="PF00082"/>
    </source>
</evidence>
<comment type="caution">
    <text evidence="10">The sequence shown here is derived from an EMBL/GenBank/DDBJ whole genome shotgun (WGS) entry which is preliminary data.</text>
</comment>